<feature type="compositionally biased region" description="Low complexity" evidence="1">
    <location>
        <begin position="202"/>
        <end position="214"/>
    </location>
</feature>
<dbReference type="EMBL" id="JAEUAW010000001">
    <property type="protein sequence ID" value="MBW9092205.1"/>
    <property type="molecule type" value="Genomic_DNA"/>
</dbReference>
<organism evidence="3 4">
    <name type="scientific">Microbacterium jejuense</name>
    <dbReference type="NCBI Taxonomy" id="1263637"/>
    <lineage>
        <taxon>Bacteria</taxon>
        <taxon>Bacillati</taxon>
        <taxon>Actinomycetota</taxon>
        <taxon>Actinomycetes</taxon>
        <taxon>Micrococcales</taxon>
        <taxon>Microbacteriaceae</taxon>
        <taxon>Microbacterium</taxon>
    </lineage>
</organism>
<comment type="caution">
    <text evidence="3">The sequence shown here is derived from an EMBL/GenBank/DDBJ whole genome shotgun (WGS) entry which is preliminary data.</text>
</comment>
<keyword evidence="2" id="KW-0732">Signal</keyword>
<keyword evidence="4" id="KW-1185">Reference proteome</keyword>
<evidence type="ECO:0008006" key="5">
    <source>
        <dbReference type="Google" id="ProtNLM"/>
    </source>
</evidence>
<dbReference type="Proteomes" id="UP001196843">
    <property type="component" value="Unassembled WGS sequence"/>
</dbReference>
<feature type="region of interest" description="Disordered" evidence="1">
    <location>
        <begin position="187"/>
        <end position="214"/>
    </location>
</feature>
<sequence>MRQDALMRPLRAATVCGIAVALLLSGCATPAAQGGAADAAEPDAIASRAASLGIAPDLVYTTAVDGWLLAPQSVGVNGSEGMTAAWTADGSAAILMLRTDRGELTADTCAAMPLWDASDAPVTCTEEGGVWHRSGGGVDEYATSSEGAIIWVIGMNAAPTEDLKAAAQAVHVPSEAELQLLFSDAPTGAATPVERGDIPENGDGAPVDPVGPGG</sequence>
<evidence type="ECO:0000313" key="4">
    <source>
        <dbReference type="Proteomes" id="UP001196843"/>
    </source>
</evidence>
<accession>A0ABS7HID8</accession>
<protein>
    <recommendedName>
        <fullName evidence="5">Secreted protein</fullName>
    </recommendedName>
</protein>
<evidence type="ECO:0000256" key="2">
    <source>
        <dbReference type="SAM" id="SignalP"/>
    </source>
</evidence>
<feature type="signal peptide" evidence="2">
    <location>
        <begin position="1"/>
        <end position="31"/>
    </location>
</feature>
<feature type="chain" id="PRO_5046823441" description="Secreted protein" evidence="2">
    <location>
        <begin position="32"/>
        <end position="214"/>
    </location>
</feature>
<gene>
    <name evidence="3" type="ORF">JNB62_00745</name>
</gene>
<reference evidence="3 4" key="1">
    <citation type="journal article" date="2021" name="MBio">
        <title>Poor Competitiveness of Bradyrhizobium in Pigeon Pea Root Colonization in Indian Soils.</title>
        <authorList>
            <person name="Chalasani D."/>
            <person name="Basu A."/>
            <person name="Pullabhotla S.V.S.R.N."/>
            <person name="Jorrin B."/>
            <person name="Neal A.L."/>
            <person name="Poole P.S."/>
            <person name="Podile A.R."/>
            <person name="Tkacz A."/>
        </authorList>
    </citation>
    <scope>NUCLEOTIDE SEQUENCE [LARGE SCALE GENOMIC DNA]</scope>
    <source>
        <strain evidence="3 4">HU14</strain>
    </source>
</reference>
<name>A0ABS7HID8_9MICO</name>
<proteinExistence type="predicted"/>
<evidence type="ECO:0000313" key="3">
    <source>
        <dbReference type="EMBL" id="MBW9092205.1"/>
    </source>
</evidence>
<evidence type="ECO:0000256" key="1">
    <source>
        <dbReference type="SAM" id="MobiDB-lite"/>
    </source>
</evidence>
<dbReference type="PROSITE" id="PS51257">
    <property type="entry name" value="PROKAR_LIPOPROTEIN"/>
    <property type="match status" value="1"/>
</dbReference>